<dbReference type="GO" id="GO:0005829">
    <property type="term" value="C:cytosol"/>
    <property type="evidence" value="ECO:0007669"/>
    <property type="project" value="TreeGrafter"/>
</dbReference>
<organism evidence="6 7">
    <name type="scientific">Galbitalea soli</name>
    <dbReference type="NCBI Taxonomy" id="1268042"/>
    <lineage>
        <taxon>Bacteria</taxon>
        <taxon>Bacillati</taxon>
        <taxon>Actinomycetota</taxon>
        <taxon>Actinomycetes</taxon>
        <taxon>Micrococcales</taxon>
        <taxon>Microbacteriaceae</taxon>
        <taxon>Galbitalea</taxon>
    </lineage>
</organism>
<evidence type="ECO:0000256" key="4">
    <source>
        <dbReference type="ARBA" id="ARBA00022737"/>
    </source>
</evidence>
<feature type="domain" description="SIS" evidence="5">
    <location>
        <begin position="30"/>
        <end position="170"/>
    </location>
</feature>
<sequence length="345" mass="35730">MTDLTPFELDVLGQPAALRTAADAGLEPGLLELASRDWERILFTGMGSSHFAGLPTWRSLTAAGRPTWSVDTGQLLDTPGLITADTLVFATSQSGASGEIVELVDRFGDGRIAGGQLVGITADPESPLATAAELYLPLLSGDEATVSTKSYLNTLAAHRRIVGAFRGEDPTRARAEIAAAADRVTELLDVTMVAGVAKRALGHLDSRLASVGRRDDAATALFAGLITKEAAKVPIEGHVGGQFRHGPFELAGPGLTVFLYGAYEDDADPSVRRLAEDLVAVDSSVVLIGDLRVDGATTLTHSHASPLEGLVGGAVIAELIAIELAKANGVTPGAFAFGSKVTTAL</sequence>
<dbReference type="GO" id="GO:0006002">
    <property type="term" value="P:fructose 6-phosphate metabolic process"/>
    <property type="evidence" value="ECO:0007669"/>
    <property type="project" value="TreeGrafter"/>
</dbReference>
<evidence type="ECO:0000313" key="6">
    <source>
        <dbReference type="EMBL" id="NEM90872.1"/>
    </source>
</evidence>
<proteinExistence type="predicted"/>
<dbReference type="InterPro" id="IPR001347">
    <property type="entry name" value="SIS_dom"/>
</dbReference>
<dbReference type="EC" id="2.6.1.16" evidence="2"/>
<dbReference type="InterPro" id="IPR035466">
    <property type="entry name" value="GlmS/AgaS_SIS"/>
</dbReference>
<dbReference type="GO" id="GO:0004360">
    <property type="term" value="F:glutamine-fructose-6-phosphate transaminase (isomerizing) activity"/>
    <property type="evidence" value="ECO:0007669"/>
    <property type="project" value="UniProtKB-EC"/>
</dbReference>
<gene>
    <name evidence="6" type="ORF">G3T37_05835</name>
</gene>
<protein>
    <recommendedName>
        <fullName evidence="3">Glutamine--fructose-6-phosphate aminotransferase [isomerizing]</fullName>
        <ecNumber evidence="2">2.6.1.16</ecNumber>
    </recommendedName>
</protein>
<reference evidence="6 7" key="1">
    <citation type="journal article" date="2014" name="Int. J. Syst. Evol. Microbiol.">
        <title>Description of Galbitalea soli gen. nov., sp. nov., and Frondihabitans sucicola sp. nov.</title>
        <authorList>
            <person name="Kim S.J."/>
            <person name="Lim J.M."/>
            <person name="Ahn J.H."/>
            <person name="Weon H.Y."/>
            <person name="Hamada M."/>
            <person name="Suzuki K."/>
            <person name="Ahn T.Y."/>
            <person name="Kwon S.W."/>
        </authorList>
    </citation>
    <scope>NUCLEOTIDE SEQUENCE [LARGE SCALE GENOMIC DNA]</scope>
    <source>
        <strain evidence="6 7">NBRC 108727</strain>
    </source>
</reference>
<dbReference type="AlphaFoldDB" id="A0A7C9PME7"/>
<dbReference type="PANTHER" id="PTHR10937">
    <property type="entry name" value="GLUCOSAMINE--FRUCTOSE-6-PHOSPHATE AMINOTRANSFERASE, ISOMERIZING"/>
    <property type="match status" value="1"/>
</dbReference>
<keyword evidence="4" id="KW-0677">Repeat</keyword>
<dbReference type="GO" id="GO:0097367">
    <property type="term" value="F:carbohydrate derivative binding"/>
    <property type="evidence" value="ECO:0007669"/>
    <property type="project" value="InterPro"/>
</dbReference>
<dbReference type="GO" id="GO:0006487">
    <property type="term" value="P:protein N-linked glycosylation"/>
    <property type="evidence" value="ECO:0007669"/>
    <property type="project" value="TreeGrafter"/>
</dbReference>
<evidence type="ECO:0000259" key="5">
    <source>
        <dbReference type="PROSITE" id="PS51464"/>
    </source>
</evidence>
<dbReference type="EMBL" id="JAAGWZ010000001">
    <property type="protein sequence ID" value="NEM90872.1"/>
    <property type="molecule type" value="Genomic_DNA"/>
</dbReference>
<dbReference type="Pfam" id="PF01380">
    <property type="entry name" value="SIS"/>
    <property type="match status" value="1"/>
</dbReference>
<accession>A0A7C9PME7</accession>
<evidence type="ECO:0000256" key="1">
    <source>
        <dbReference type="ARBA" id="ARBA00001031"/>
    </source>
</evidence>
<evidence type="ECO:0000256" key="3">
    <source>
        <dbReference type="ARBA" id="ARBA00016090"/>
    </source>
</evidence>
<dbReference type="Gene3D" id="3.40.50.10490">
    <property type="entry name" value="Glucose-6-phosphate isomerase like protein, domain 1"/>
    <property type="match status" value="2"/>
</dbReference>
<comment type="caution">
    <text evidence="6">The sequence shown here is derived from an EMBL/GenBank/DDBJ whole genome shotgun (WGS) entry which is preliminary data.</text>
</comment>
<name>A0A7C9PME7_9MICO</name>
<dbReference type="SUPFAM" id="SSF53697">
    <property type="entry name" value="SIS domain"/>
    <property type="match status" value="1"/>
</dbReference>
<dbReference type="InterPro" id="IPR046348">
    <property type="entry name" value="SIS_dom_sf"/>
</dbReference>
<dbReference type="CDD" id="cd05008">
    <property type="entry name" value="SIS_GlmS_GlmD_1"/>
    <property type="match status" value="1"/>
</dbReference>
<dbReference type="PANTHER" id="PTHR10937:SF0">
    <property type="entry name" value="GLUTAMINE--FRUCTOSE-6-PHOSPHATE TRANSAMINASE (ISOMERIZING)"/>
    <property type="match status" value="1"/>
</dbReference>
<dbReference type="RefSeq" id="WP_163472476.1">
    <property type="nucleotide sequence ID" value="NZ_JAAGWZ010000001.1"/>
</dbReference>
<evidence type="ECO:0000313" key="7">
    <source>
        <dbReference type="Proteomes" id="UP000479756"/>
    </source>
</evidence>
<keyword evidence="7" id="KW-1185">Reference proteome</keyword>
<dbReference type="PROSITE" id="PS51464">
    <property type="entry name" value="SIS"/>
    <property type="match status" value="1"/>
</dbReference>
<dbReference type="GO" id="GO:0006047">
    <property type="term" value="P:UDP-N-acetylglucosamine metabolic process"/>
    <property type="evidence" value="ECO:0007669"/>
    <property type="project" value="TreeGrafter"/>
</dbReference>
<dbReference type="Proteomes" id="UP000479756">
    <property type="component" value="Unassembled WGS sequence"/>
</dbReference>
<comment type="catalytic activity">
    <reaction evidence="1">
        <text>D-fructose 6-phosphate + L-glutamine = D-glucosamine 6-phosphate + L-glutamate</text>
        <dbReference type="Rhea" id="RHEA:13237"/>
        <dbReference type="ChEBI" id="CHEBI:29985"/>
        <dbReference type="ChEBI" id="CHEBI:58359"/>
        <dbReference type="ChEBI" id="CHEBI:58725"/>
        <dbReference type="ChEBI" id="CHEBI:61527"/>
        <dbReference type="EC" id="2.6.1.16"/>
    </reaction>
</comment>
<evidence type="ECO:0000256" key="2">
    <source>
        <dbReference type="ARBA" id="ARBA00012916"/>
    </source>
</evidence>